<dbReference type="SUPFAM" id="SSF53098">
    <property type="entry name" value="Ribonuclease H-like"/>
    <property type="match status" value="1"/>
</dbReference>
<dbReference type="Pfam" id="PF13456">
    <property type="entry name" value="RVT_3"/>
    <property type="match status" value="1"/>
</dbReference>
<dbReference type="InterPro" id="IPR036397">
    <property type="entry name" value="RNaseH_sf"/>
</dbReference>
<name>A0A0G1XAH8_9BACT</name>
<protein>
    <submittedName>
        <fullName evidence="2">Ribonuclease H</fullName>
    </submittedName>
</protein>
<evidence type="ECO:0000259" key="1">
    <source>
        <dbReference type="PROSITE" id="PS50879"/>
    </source>
</evidence>
<dbReference type="InterPro" id="IPR002156">
    <property type="entry name" value="RNaseH_domain"/>
</dbReference>
<reference evidence="2 3" key="1">
    <citation type="journal article" date="2015" name="Nature">
        <title>rRNA introns, odd ribosomes, and small enigmatic genomes across a large radiation of phyla.</title>
        <authorList>
            <person name="Brown C.T."/>
            <person name="Hug L.A."/>
            <person name="Thomas B.C."/>
            <person name="Sharon I."/>
            <person name="Castelle C.J."/>
            <person name="Singh A."/>
            <person name="Wilkins M.J."/>
            <person name="Williams K.H."/>
            <person name="Banfield J.F."/>
        </authorList>
    </citation>
    <scope>NUCLEOTIDE SEQUENCE [LARGE SCALE GENOMIC DNA]</scope>
</reference>
<dbReference type="Proteomes" id="UP000034956">
    <property type="component" value="Unassembled WGS sequence"/>
</dbReference>
<accession>A0A0G1XAH8</accession>
<organism evidence="2 3">
    <name type="scientific">Candidatus Jorgensenbacteria bacterium GW2011_GWA1_48_11</name>
    <dbReference type="NCBI Taxonomy" id="1618660"/>
    <lineage>
        <taxon>Bacteria</taxon>
        <taxon>Candidatus Joergenseniibacteriota</taxon>
    </lineage>
</organism>
<feature type="domain" description="RNase H type-1" evidence="1">
    <location>
        <begin position="4"/>
        <end position="147"/>
    </location>
</feature>
<dbReference type="PANTHER" id="PTHR46387:SF2">
    <property type="entry name" value="RIBONUCLEASE HI"/>
    <property type="match status" value="1"/>
</dbReference>
<proteinExistence type="predicted"/>
<dbReference type="PROSITE" id="PS50879">
    <property type="entry name" value="RNASE_H_1"/>
    <property type="match status" value="1"/>
</dbReference>
<dbReference type="InterPro" id="IPR012337">
    <property type="entry name" value="RNaseH-like_sf"/>
</dbReference>
<gene>
    <name evidence="2" type="ORF">UY23_C0002G0064</name>
</gene>
<sequence>MKQEQQKLIIYTDGGSRGNPGPAAIGVLIGPLTGGTSTSSVQGKRYAETIGETTNNVAEYKAVIFALKKAKHLVGGDKALETEIEIRSDSELIVSQLKGEYKIKDDELKPLFIDVWNLRQDFKSVEFKLIPREENKIADMLLNDALNEAEQEKNKLL</sequence>
<dbReference type="GO" id="GO:0003676">
    <property type="term" value="F:nucleic acid binding"/>
    <property type="evidence" value="ECO:0007669"/>
    <property type="project" value="InterPro"/>
</dbReference>
<dbReference type="Gene3D" id="3.30.420.10">
    <property type="entry name" value="Ribonuclease H-like superfamily/Ribonuclease H"/>
    <property type="match status" value="1"/>
</dbReference>
<evidence type="ECO:0000313" key="2">
    <source>
        <dbReference type="EMBL" id="KKU91325.1"/>
    </source>
</evidence>
<dbReference type="AlphaFoldDB" id="A0A0G1XAH8"/>
<dbReference type="EMBL" id="LCPF01000002">
    <property type="protein sequence ID" value="KKU91325.1"/>
    <property type="molecule type" value="Genomic_DNA"/>
</dbReference>
<dbReference type="GO" id="GO:0004523">
    <property type="term" value="F:RNA-DNA hybrid ribonuclease activity"/>
    <property type="evidence" value="ECO:0007669"/>
    <property type="project" value="InterPro"/>
</dbReference>
<dbReference type="PANTHER" id="PTHR46387">
    <property type="entry name" value="POLYNUCLEOTIDYL TRANSFERASE, RIBONUCLEASE H-LIKE SUPERFAMILY PROTEIN"/>
    <property type="match status" value="1"/>
</dbReference>
<dbReference type="CDD" id="cd09279">
    <property type="entry name" value="RNase_HI_like"/>
    <property type="match status" value="1"/>
</dbReference>
<evidence type="ECO:0000313" key="3">
    <source>
        <dbReference type="Proteomes" id="UP000034956"/>
    </source>
</evidence>
<comment type="caution">
    <text evidence="2">The sequence shown here is derived from an EMBL/GenBank/DDBJ whole genome shotgun (WGS) entry which is preliminary data.</text>
</comment>